<dbReference type="EMBL" id="WJNH01000002">
    <property type="protein sequence ID" value="MRG85348.1"/>
    <property type="molecule type" value="Genomic_DNA"/>
</dbReference>
<reference evidence="2 3" key="1">
    <citation type="submission" date="2019-11" db="EMBL/GenBank/DDBJ databases">
        <authorList>
            <person name="Li J."/>
        </authorList>
    </citation>
    <scope>NUCLEOTIDE SEQUENCE [LARGE SCALE GENOMIC DNA]</scope>
    <source>
        <strain evidence="2 3">J4</strain>
    </source>
</reference>
<proteinExistence type="predicted"/>
<dbReference type="InterPro" id="IPR014238">
    <property type="entry name" value="Spore_YlmC/YmxH"/>
</dbReference>
<accession>A0A6G1X3E2</accession>
<organism evidence="2 3">
    <name type="scientific">Salinibacillus xinjiangensis</name>
    <dbReference type="NCBI Taxonomy" id="1229268"/>
    <lineage>
        <taxon>Bacteria</taxon>
        <taxon>Bacillati</taxon>
        <taxon>Bacillota</taxon>
        <taxon>Bacilli</taxon>
        <taxon>Bacillales</taxon>
        <taxon>Bacillaceae</taxon>
        <taxon>Salinibacillus</taxon>
    </lineage>
</organism>
<dbReference type="NCBIfam" id="TIGR02888">
    <property type="entry name" value="spore_YlmC_YmxH"/>
    <property type="match status" value="1"/>
</dbReference>
<evidence type="ECO:0000313" key="2">
    <source>
        <dbReference type="EMBL" id="MRG85348.1"/>
    </source>
</evidence>
<evidence type="ECO:0000313" key="3">
    <source>
        <dbReference type="Proteomes" id="UP000480185"/>
    </source>
</evidence>
<dbReference type="OrthoDB" id="2468688at2"/>
<dbReference type="InterPro" id="IPR027275">
    <property type="entry name" value="PRC-brl_dom"/>
</dbReference>
<dbReference type="AlphaFoldDB" id="A0A6G1X3E2"/>
<dbReference type="Gene3D" id="2.30.30.240">
    <property type="entry name" value="PRC-barrel domain"/>
    <property type="match status" value="1"/>
</dbReference>
<dbReference type="InterPro" id="IPR011033">
    <property type="entry name" value="PRC_barrel-like_sf"/>
</dbReference>
<dbReference type="RefSeq" id="WP_153727306.1">
    <property type="nucleotide sequence ID" value="NZ_WJNH01000002.1"/>
</dbReference>
<dbReference type="PANTHER" id="PTHR40061:SF2">
    <property type="entry name" value="PRC-BARREL DOMAIN-CONTAINING PROTEIN"/>
    <property type="match status" value="1"/>
</dbReference>
<dbReference type="PANTHER" id="PTHR40061">
    <property type="entry name" value="SPORULATION PROTEIN YLMC-RELATED"/>
    <property type="match status" value="1"/>
</dbReference>
<protein>
    <submittedName>
        <fullName evidence="2">YlmC/YmxH family sporulation protein</fullName>
    </submittedName>
</protein>
<dbReference type="Pfam" id="PF05239">
    <property type="entry name" value="PRC"/>
    <property type="match status" value="1"/>
</dbReference>
<name>A0A6G1X3E2_9BACI</name>
<dbReference type="SUPFAM" id="SSF50346">
    <property type="entry name" value="PRC-barrel domain"/>
    <property type="match status" value="1"/>
</dbReference>
<feature type="domain" description="PRC-barrel" evidence="1">
    <location>
        <begin position="2"/>
        <end position="79"/>
    </location>
</feature>
<comment type="caution">
    <text evidence="2">The sequence shown here is derived from an EMBL/GenBank/DDBJ whole genome shotgun (WGS) entry which is preliminary data.</text>
</comment>
<keyword evidence="3" id="KW-1185">Reference proteome</keyword>
<evidence type="ECO:0000259" key="1">
    <source>
        <dbReference type="Pfam" id="PF05239"/>
    </source>
</evidence>
<gene>
    <name evidence="2" type="ORF">GH754_03285</name>
</gene>
<dbReference type="Proteomes" id="UP000480185">
    <property type="component" value="Unassembled WGS sequence"/>
</dbReference>
<sequence length="82" mass="9503">MRFKELSGKELIDVSRGTRLGVLGQTDLDIDIKTGKIQSIVVPNYKWFGVKKGEMQAELHWNEIETIGDDMMIVKPYEDRYK</sequence>